<name>A0AAN9SRF6_PSOTE</name>
<dbReference type="PANTHER" id="PTHR12161">
    <property type="entry name" value="IST1 FAMILY MEMBER"/>
    <property type="match status" value="1"/>
</dbReference>
<sequence>MAALAGRALFSVPIRKGIVVCLKMFHALFKPKFYSKCNSRLKLMNTRLERIRKKRNAVKKFLKKDIADLLRSDLDYNAYGRAEGLLVEQNMTSCYELIANFAACVASHLRDLCKHRDCPRECKQAMQSLIYAAARFSDLPELRELRTLFTEKFGNSLEPYISIQFVEKLKQEPPSKEMKIQLLHDLAQEFSIEWDSKALQQRLKSPTQLHEEKIKHGPLNDHGGHKKNDVAVPKIDNLVGDKQRDSLSQGRKDITDAYWRVQSGTEDETTTDNSSLDSYKARSSSLESVSEDEAEVKRPISYKLVPPPYVKEKMNKGESNLKKVKKPTERETESNHDIAEPVVPKKPIPKSVRRRPQKLPPDDNTVSDSKIDITDSEKAKQHQQTKVADEEERIMDRLLIHYSKKQCPRESGIAHPLQRVVEYERGHRKQNLEITSEDDTSMMETLRTHGRVTSLVPEMLRTARHVHPSLPDYDDLSARLADLKKTAQPA</sequence>
<dbReference type="InterPro" id="IPR005061">
    <property type="entry name" value="Ist1"/>
</dbReference>
<evidence type="ECO:0000313" key="4">
    <source>
        <dbReference type="Proteomes" id="UP001386955"/>
    </source>
</evidence>
<feature type="compositionally biased region" description="Basic and acidic residues" evidence="2">
    <location>
        <begin position="239"/>
        <end position="251"/>
    </location>
</feature>
<organism evidence="3 4">
    <name type="scientific">Psophocarpus tetragonolobus</name>
    <name type="common">Winged bean</name>
    <name type="synonym">Dolichos tetragonolobus</name>
    <dbReference type="NCBI Taxonomy" id="3891"/>
    <lineage>
        <taxon>Eukaryota</taxon>
        <taxon>Viridiplantae</taxon>
        <taxon>Streptophyta</taxon>
        <taxon>Embryophyta</taxon>
        <taxon>Tracheophyta</taxon>
        <taxon>Spermatophyta</taxon>
        <taxon>Magnoliopsida</taxon>
        <taxon>eudicotyledons</taxon>
        <taxon>Gunneridae</taxon>
        <taxon>Pentapetalae</taxon>
        <taxon>rosids</taxon>
        <taxon>fabids</taxon>
        <taxon>Fabales</taxon>
        <taxon>Fabaceae</taxon>
        <taxon>Papilionoideae</taxon>
        <taxon>50 kb inversion clade</taxon>
        <taxon>NPAAA clade</taxon>
        <taxon>indigoferoid/millettioid clade</taxon>
        <taxon>Phaseoleae</taxon>
        <taxon>Psophocarpus</taxon>
    </lineage>
</organism>
<gene>
    <name evidence="3" type="ORF">VNO78_14460</name>
</gene>
<feature type="region of interest" description="Disordered" evidence="2">
    <location>
        <begin position="311"/>
        <end position="389"/>
    </location>
</feature>
<comment type="caution">
    <text evidence="3">The sequence shown here is derived from an EMBL/GenBank/DDBJ whole genome shotgun (WGS) entry which is preliminary data.</text>
</comment>
<feature type="compositionally biased region" description="Basic residues" evidence="2">
    <location>
        <begin position="347"/>
        <end position="357"/>
    </location>
</feature>
<feature type="compositionally biased region" description="Basic and acidic residues" evidence="2">
    <location>
        <begin position="311"/>
        <end position="339"/>
    </location>
</feature>
<dbReference type="FunFam" id="1.20.1260.60:FF:000002">
    <property type="entry name" value="Vacuolar protein sorting-associated protein IST1"/>
    <property type="match status" value="1"/>
</dbReference>
<dbReference type="PANTHER" id="PTHR12161:SF46">
    <property type="entry name" value="VACUOLAR PROTEIN SORTING-ASSOCIATED PROTEIN IST1-RELATED"/>
    <property type="match status" value="1"/>
</dbReference>
<dbReference type="Gene3D" id="1.20.1260.60">
    <property type="entry name" value="Vacuolar protein sorting-associated protein Ist1"/>
    <property type="match status" value="1"/>
</dbReference>
<protein>
    <submittedName>
        <fullName evidence="3">Uncharacterized protein</fullName>
    </submittedName>
</protein>
<feature type="region of interest" description="Disordered" evidence="2">
    <location>
        <begin position="263"/>
        <end position="296"/>
    </location>
</feature>
<evidence type="ECO:0000256" key="2">
    <source>
        <dbReference type="SAM" id="MobiDB-lite"/>
    </source>
</evidence>
<dbReference type="EMBL" id="JAYMYS010000003">
    <property type="protein sequence ID" value="KAK7402303.1"/>
    <property type="molecule type" value="Genomic_DNA"/>
</dbReference>
<dbReference type="Proteomes" id="UP001386955">
    <property type="component" value="Unassembled WGS sequence"/>
</dbReference>
<feature type="compositionally biased region" description="Basic and acidic residues" evidence="2">
    <location>
        <begin position="214"/>
        <end position="229"/>
    </location>
</feature>
<dbReference type="AlphaFoldDB" id="A0AAN9SRF6"/>
<evidence type="ECO:0000313" key="3">
    <source>
        <dbReference type="EMBL" id="KAK7402303.1"/>
    </source>
</evidence>
<dbReference type="Pfam" id="PF03398">
    <property type="entry name" value="Ist1"/>
    <property type="match status" value="1"/>
</dbReference>
<comment type="similarity">
    <text evidence="1">Belongs to the IST1 family.</text>
</comment>
<dbReference type="InterPro" id="IPR042277">
    <property type="entry name" value="IST1-like"/>
</dbReference>
<evidence type="ECO:0000256" key="1">
    <source>
        <dbReference type="ARBA" id="ARBA00005536"/>
    </source>
</evidence>
<feature type="compositionally biased region" description="Polar residues" evidence="2">
    <location>
        <begin position="271"/>
        <end position="288"/>
    </location>
</feature>
<reference evidence="3 4" key="1">
    <citation type="submission" date="2024-01" db="EMBL/GenBank/DDBJ databases">
        <title>The genomes of 5 underutilized Papilionoideae crops provide insights into root nodulation and disease resistanc.</title>
        <authorList>
            <person name="Jiang F."/>
        </authorList>
    </citation>
    <scope>NUCLEOTIDE SEQUENCE [LARGE SCALE GENOMIC DNA]</scope>
    <source>
        <strain evidence="3">DUOXIRENSHENG_FW03</strain>
        <tissue evidence="3">Leaves</tissue>
    </source>
</reference>
<keyword evidence="4" id="KW-1185">Reference proteome</keyword>
<feature type="region of interest" description="Disordered" evidence="2">
    <location>
        <begin position="214"/>
        <end position="251"/>
    </location>
</feature>
<dbReference type="GO" id="GO:0015031">
    <property type="term" value="P:protein transport"/>
    <property type="evidence" value="ECO:0007669"/>
    <property type="project" value="InterPro"/>
</dbReference>
<feature type="compositionally biased region" description="Basic and acidic residues" evidence="2">
    <location>
        <begin position="369"/>
        <end position="380"/>
    </location>
</feature>
<accession>A0AAN9SRF6</accession>
<proteinExistence type="inferred from homology"/>